<evidence type="ECO:0000256" key="3">
    <source>
        <dbReference type="ARBA" id="ARBA00023123"/>
    </source>
</evidence>
<evidence type="ECO:0000256" key="1">
    <source>
        <dbReference type="ARBA" id="ARBA00004496"/>
    </source>
</evidence>
<dbReference type="PANTHER" id="PTHR46349:SF6">
    <property type="entry name" value="MYOSIN-6-LIKE"/>
    <property type="match status" value="1"/>
</dbReference>
<feature type="compositionally biased region" description="Basic and acidic residues" evidence="6">
    <location>
        <begin position="114"/>
        <end position="141"/>
    </location>
</feature>
<evidence type="ECO:0000256" key="4">
    <source>
        <dbReference type="ARBA" id="ARBA00023175"/>
    </source>
</evidence>
<reference evidence="8" key="1">
    <citation type="journal article" date="2006" name="Science">
        <title>Ancient noncoding elements conserved in the human genome.</title>
        <authorList>
            <person name="Venkatesh B."/>
            <person name="Kirkness E.F."/>
            <person name="Loh Y.H."/>
            <person name="Halpern A.L."/>
            <person name="Lee A.P."/>
            <person name="Johnson J."/>
            <person name="Dandona N."/>
            <person name="Viswanathan L.D."/>
            <person name="Tay A."/>
            <person name="Venter J.C."/>
            <person name="Strausberg R.L."/>
            <person name="Brenner S."/>
        </authorList>
    </citation>
    <scope>NUCLEOTIDE SEQUENCE [LARGE SCALE GENOMIC DNA]</scope>
</reference>
<reference evidence="7" key="5">
    <citation type="submission" date="2025-09" db="UniProtKB">
        <authorList>
            <consortium name="Ensembl"/>
        </authorList>
    </citation>
    <scope>IDENTIFICATION</scope>
</reference>
<feature type="compositionally biased region" description="Basic and acidic residues" evidence="6">
    <location>
        <begin position="93"/>
        <end position="103"/>
    </location>
</feature>
<dbReference type="Ensembl" id="ENSCMIT00000004850.1">
    <property type="protein sequence ID" value="ENSCMIP00000004674.1"/>
    <property type="gene ID" value="ENSCMIG00000002783.1"/>
</dbReference>
<evidence type="ECO:0000256" key="2">
    <source>
        <dbReference type="ARBA" id="ARBA00022490"/>
    </source>
</evidence>
<sequence>MPFFFSFSLSLSLPPSPHSLSSPSPFLPPQVRELEGEFEGEQRKSSESIKAVRKYERRVKELTYQSEEDRKNLNRLQDLVDKLQLKVKAYKRSSEEAVSDRVRGGGTLGGGERPGGREGGREGRGEAEGEGIGRDRRPGQE</sequence>
<proteinExistence type="predicted"/>
<dbReference type="PANTHER" id="PTHR46349">
    <property type="entry name" value="CINGULIN-LIKE PROTEIN 1-RELATED"/>
    <property type="match status" value="1"/>
</dbReference>
<keyword evidence="3" id="KW-0518">Myosin</keyword>
<dbReference type="SUPFAM" id="SSF90257">
    <property type="entry name" value="Myosin rod fragments"/>
    <property type="match status" value="1"/>
</dbReference>
<comment type="subcellular location">
    <subcellularLocation>
        <location evidence="1">Cytoplasm</location>
    </subcellularLocation>
</comment>
<evidence type="ECO:0000256" key="6">
    <source>
        <dbReference type="SAM" id="MobiDB-lite"/>
    </source>
</evidence>
<organism evidence="7 8">
    <name type="scientific">Callorhinchus milii</name>
    <name type="common">Ghost shark</name>
    <dbReference type="NCBI Taxonomy" id="7868"/>
    <lineage>
        <taxon>Eukaryota</taxon>
        <taxon>Metazoa</taxon>
        <taxon>Chordata</taxon>
        <taxon>Craniata</taxon>
        <taxon>Vertebrata</taxon>
        <taxon>Chondrichthyes</taxon>
        <taxon>Holocephali</taxon>
        <taxon>Chimaeriformes</taxon>
        <taxon>Callorhinchidae</taxon>
        <taxon>Callorhinchus</taxon>
    </lineage>
</organism>
<keyword evidence="4" id="KW-0505">Motor protein</keyword>
<dbReference type="STRING" id="7868.ENSCMIP00000004674"/>
<dbReference type="Proteomes" id="UP000314986">
    <property type="component" value="Unassembled WGS sequence"/>
</dbReference>
<evidence type="ECO:0000313" key="7">
    <source>
        <dbReference type="Ensembl" id="ENSCMIP00000004674.1"/>
    </source>
</evidence>
<name>A0A4W3H3Q6_CALMI</name>
<accession>A0A4W3H3Q6</accession>
<reference evidence="8" key="3">
    <citation type="journal article" date="2014" name="Nature">
        <title>Elephant shark genome provides unique insights into gnathostome evolution.</title>
        <authorList>
            <consortium name="International Elephant Shark Genome Sequencing Consortium"/>
            <person name="Venkatesh B."/>
            <person name="Lee A.P."/>
            <person name="Ravi V."/>
            <person name="Maurya A.K."/>
            <person name="Lian M.M."/>
            <person name="Swann J.B."/>
            <person name="Ohta Y."/>
            <person name="Flajnik M.F."/>
            <person name="Sutoh Y."/>
            <person name="Kasahara M."/>
            <person name="Hoon S."/>
            <person name="Gangu V."/>
            <person name="Roy S.W."/>
            <person name="Irimia M."/>
            <person name="Korzh V."/>
            <person name="Kondrychyn I."/>
            <person name="Lim Z.W."/>
            <person name="Tay B.H."/>
            <person name="Tohari S."/>
            <person name="Kong K.W."/>
            <person name="Ho S."/>
            <person name="Lorente-Galdos B."/>
            <person name="Quilez J."/>
            <person name="Marques-Bonet T."/>
            <person name="Raney B.J."/>
            <person name="Ingham P.W."/>
            <person name="Tay A."/>
            <person name="Hillier L.W."/>
            <person name="Minx P."/>
            <person name="Boehm T."/>
            <person name="Wilson R.K."/>
            <person name="Brenner S."/>
            <person name="Warren W.C."/>
        </authorList>
    </citation>
    <scope>NUCLEOTIDE SEQUENCE [LARGE SCALE GENOMIC DNA]</scope>
</reference>
<reference evidence="8" key="2">
    <citation type="journal article" date="2007" name="PLoS Biol.">
        <title>Survey sequencing and comparative analysis of the elephant shark (Callorhinchus milii) genome.</title>
        <authorList>
            <person name="Venkatesh B."/>
            <person name="Kirkness E.F."/>
            <person name="Loh Y.H."/>
            <person name="Halpern A.L."/>
            <person name="Lee A.P."/>
            <person name="Johnson J."/>
            <person name="Dandona N."/>
            <person name="Viswanathan L.D."/>
            <person name="Tay A."/>
            <person name="Venter J.C."/>
            <person name="Strausberg R.L."/>
            <person name="Brenner S."/>
        </authorList>
    </citation>
    <scope>NUCLEOTIDE SEQUENCE [LARGE SCALE GENOMIC DNA]</scope>
</reference>
<keyword evidence="5" id="KW-0175">Coiled coil</keyword>
<dbReference type="GeneTree" id="ENSGT00940000163461"/>
<evidence type="ECO:0000256" key="5">
    <source>
        <dbReference type="SAM" id="Coils"/>
    </source>
</evidence>
<feature type="compositionally biased region" description="Gly residues" evidence="6">
    <location>
        <begin position="104"/>
        <end position="113"/>
    </location>
</feature>
<evidence type="ECO:0008006" key="9">
    <source>
        <dbReference type="Google" id="ProtNLM"/>
    </source>
</evidence>
<reference evidence="7" key="4">
    <citation type="submission" date="2025-08" db="UniProtKB">
        <authorList>
            <consortium name="Ensembl"/>
        </authorList>
    </citation>
    <scope>IDENTIFICATION</scope>
</reference>
<protein>
    <recommendedName>
        <fullName evidence="9">Myosin tail domain-containing protein</fullName>
    </recommendedName>
</protein>
<feature type="region of interest" description="Disordered" evidence="6">
    <location>
        <begin position="93"/>
        <end position="141"/>
    </location>
</feature>
<keyword evidence="2" id="KW-0963">Cytoplasm</keyword>
<dbReference type="AlphaFoldDB" id="A0A4W3H3Q6"/>
<dbReference type="InParanoid" id="A0A4W3H3Q6"/>
<evidence type="ECO:0000313" key="8">
    <source>
        <dbReference type="Proteomes" id="UP000314986"/>
    </source>
</evidence>
<keyword evidence="8" id="KW-1185">Reference proteome</keyword>
<feature type="coiled-coil region" evidence="5">
    <location>
        <begin position="52"/>
        <end position="93"/>
    </location>
</feature>